<dbReference type="InterPro" id="IPR017871">
    <property type="entry name" value="ABC_transporter-like_CS"/>
</dbReference>
<evidence type="ECO:0000256" key="10">
    <source>
        <dbReference type="ARBA" id="ARBA00022884"/>
    </source>
</evidence>
<dbReference type="GO" id="GO:0006412">
    <property type="term" value="P:translation"/>
    <property type="evidence" value="ECO:0007669"/>
    <property type="project" value="UniProtKB-KW"/>
</dbReference>
<dbReference type="CDD" id="cd03221">
    <property type="entry name" value="ABCF_EF-3"/>
    <property type="match status" value="2"/>
</dbReference>
<evidence type="ECO:0000256" key="2">
    <source>
        <dbReference type="ARBA" id="ARBA00022490"/>
    </source>
</evidence>
<comment type="caution">
    <text evidence="15">The sequence shown here is derived from an EMBL/GenBank/DDBJ whole genome shotgun (WGS) entry which is preliminary data.</text>
</comment>
<keyword evidence="4" id="KW-0699">rRNA-binding</keyword>
<keyword evidence="7" id="KW-0378">Hydrolase</keyword>
<evidence type="ECO:0000256" key="5">
    <source>
        <dbReference type="ARBA" id="ARBA00022737"/>
    </source>
</evidence>
<evidence type="ECO:0000256" key="11">
    <source>
        <dbReference type="ARBA" id="ARBA00022917"/>
    </source>
</evidence>
<evidence type="ECO:0000256" key="9">
    <source>
        <dbReference type="ARBA" id="ARBA00022845"/>
    </source>
</evidence>
<name>A0A2S9XAJ0_9BACT</name>
<feature type="compositionally biased region" description="Basic and acidic residues" evidence="13">
    <location>
        <begin position="534"/>
        <end position="550"/>
    </location>
</feature>
<keyword evidence="16" id="KW-1185">Reference proteome</keyword>
<evidence type="ECO:0000313" key="16">
    <source>
        <dbReference type="Proteomes" id="UP000237968"/>
    </source>
</evidence>
<dbReference type="AlphaFoldDB" id="A0A2S9XAJ0"/>
<dbReference type="Pfam" id="PF00005">
    <property type="entry name" value="ABC_tran"/>
    <property type="match status" value="2"/>
</dbReference>
<evidence type="ECO:0000256" key="6">
    <source>
        <dbReference type="ARBA" id="ARBA00022741"/>
    </source>
</evidence>
<proteinExistence type="inferred from homology"/>
<keyword evidence="9" id="KW-0810">Translation regulation</keyword>
<dbReference type="Gene3D" id="1.10.287.380">
    <property type="entry name" value="Valyl-tRNA synthetase, C-terminal domain"/>
    <property type="match status" value="1"/>
</dbReference>
<evidence type="ECO:0000256" key="1">
    <source>
        <dbReference type="ARBA" id="ARBA00005868"/>
    </source>
</evidence>
<dbReference type="FunFam" id="3.40.50.300:FF:000183">
    <property type="entry name" value="ABC transporter ATP-binding protein yjjK"/>
    <property type="match status" value="1"/>
</dbReference>
<evidence type="ECO:0000256" key="12">
    <source>
        <dbReference type="SAM" id="Coils"/>
    </source>
</evidence>
<dbReference type="SMART" id="SM00382">
    <property type="entry name" value="AAA"/>
    <property type="match status" value="2"/>
</dbReference>
<dbReference type="FunFam" id="3.40.50.300:FF:000011">
    <property type="entry name" value="Putative ABC transporter ATP-binding component"/>
    <property type="match status" value="1"/>
</dbReference>
<keyword evidence="12" id="KW-0175">Coiled coil</keyword>
<evidence type="ECO:0000256" key="3">
    <source>
        <dbReference type="ARBA" id="ARBA00022555"/>
    </source>
</evidence>
<dbReference type="Proteomes" id="UP000237968">
    <property type="component" value="Unassembled WGS sequence"/>
</dbReference>
<dbReference type="PROSITE" id="PS50893">
    <property type="entry name" value="ABC_TRANSPORTER_2"/>
    <property type="match status" value="2"/>
</dbReference>
<feature type="region of interest" description="Disordered" evidence="13">
    <location>
        <begin position="534"/>
        <end position="564"/>
    </location>
</feature>
<dbReference type="GO" id="GO:0003677">
    <property type="term" value="F:DNA binding"/>
    <property type="evidence" value="ECO:0007669"/>
    <property type="project" value="InterPro"/>
</dbReference>
<evidence type="ECO:0000256" key="4">
    <source>
        <dbReference type="ARBA" id="ARBA00022730"/>
    </source>
</evidence>
<keyword evidence="3" id="KW-0820">tRNA-binding</keyword>
<dbReference type="Pfam" id="PF16326">
    <property type="entry name" value="ABC_tran_CTD"/>
    <property type="match status" value="1"/>
</dbReference>
<evidence type="ECO:0000259" key="14">
    <source>
        <dbReference type="PROSITE" id="PS50893"/>
    </source>
</evidence>
<dbReference type="GO" id="GO:0000049">
    <property type="term" value="F:tRNA binding"/>
    <property type="evidence" value="ECO:0007669"/>
    <property type="project" value="UniProtKB-KW"/>
</dbReference>
<dbReference type="InterPro" id="IPR032781">
    <property type="entry name" value="ABC_tran_Xtn"/>
</dbReference>
<dbReference type="GO" id="GO:0016887">
    <property type="term" value="F:ATP hydrolysis activity"/>
    <property type="evidence" value="ECO:0007669"/>
    <property type="project" value="InterPro"/>
</dbReference>
<dbReference type="Gene3D" id="3.40.50.300">
    <property type="entry name" value="P-loop containing nucleotide triphosphate hydrolases"/>
    <property type="match status" value="2"/>
</dbReference>
<keyword evidence="10" id="KW-0694">RNA-binding</keyword>
<evidence type="ECO:0000313" key="15">
    <source>
        <dbReference type="EMBL" id="PRP89876.1"/>
    </source>
</evidence>
<comment type="similarity">
    <text evidence="1">Belongs to the ABC transporter superfamily. ABCF family. Translational throttle EttA subfamily.</text>
</comment>
<organism evidence="15 16">
    <name type="scientific">Enhygromyxa salina</name>
    <dbReference type="NCBI Taxonomy" id="215803"/>
    <lineage>
        <taxon>Bacteria</taxon>
        <taxon>Pseudomonadati</taxon>
        <taxon>Myxococcota</taxon>
        <taxon>Polyangia</taxon>
        <taxon>Nannocystales</taxon>
        <taxon>Nannocystaceae</taxon>
        <taxon>Enhygromyxa</taxon>
    </lineage>
</organism>
<accession>A0A2S9XAJ0</accession>
<dbReference type="InterPro" id="IPR051309">
    <property type="entry name" value="ABCF_ATPase"/>
</dbReference>
<evidence type="ECO:0000256" key="8">
    <source>
        <dbReference type="ARBA" id="ARBA00022840"/>
    </source>
</evidence>
<dbReference type="GO" id="GO:0019843">
    <property type="term" value="F:rRNA binding"/>
    <property type="evidence" value="ECO:0007669"/>
    <property type="project" value="UniProtKB-KW"/>
</dbReference>
<dbReference type="InterPro" id="IPR037118">
    <property type="entry name" value="Val-tRNA_synth_C_sf"/>
</dbReference>
<dbReference type="PROSITE" id="PS00211">
    <property type="entry name" value="ABC_TRANSPORTER_1"/>
    <property type="match status" value="2"/>
</dbReference>
<keyword evidence="11" id="KW-0648">Protein biosynthesis</keyword>
<dbReference type="PANTHER" id="PTHR42855">
    <property type="entry name" value="ABC TRANSPORTER ATP-BINDING SUBUNIT"/>
    <property type="match status" value="1"/>
</dbReference>
<evidence type="ECO:0000256" key="7">
    <source>
        <dbReference type="ARBA" id="ARBA00022801"/>
    </source>
</evidence>
<dbReference type="SUPFAM" id="SSF52540">
    <property type="entry name" value="P-loop containing nucleoside triphosphate hydrolases"/>
    <property type="match status" value="2"/>
</dbReference>
<dbReference type="EMBL" id="PVNK01000311">
    <property type="protein sequence ID" value="PRP89876.1"/>
    <property type="molecule type" value="Genomic_DNA"/>
</dbReference>
<sequence>MLGLLTILSAREVRRSYGIREILRGANLSIDEGERVGLVGRNGSGKSTLARIIAGVEEPDAGEVVRRGGLRVGYLAQEPSFEPGLRAVDAVLGGLAAWQAAIDRHAEVSELLGQDPQPKLDALLREQAELAVKIERLGGWDQRHEALALLAVVGIADPDKLVDRMSGGERRRVALARLLVANPELAILDEPTNHLDLETVEWLEGWLANRFGGALILVTHDRYLLDRLVTRTVEVEQGELHIYQGGWGRYLEAKAEREAHADRVEANRRNFLSRELEWLRRNPKARGTKQKARVDRVIAVRDQLGPKREATARIELVGDRLGRTILDAEDVAVDIGGRRLLDEVELRLSKGERLGVVGPNGCGKTTLLRVLTGQIEPAAGEVRLGKRTKIAFLEQSRGGLDDDKSVFDNVGEGSNRVVLGDQEIDLRTYLERFLFDNHAQRQLVGTLSGGERARVALAKTLRGGANLVILDEPTNDLDVMTLTAFEDSLSSYPGAVLVVTHDRWFLDRVATGLLVFEDARLTRHEGGWADYLERRKAAPRERGDSAEGPKADPSPEPNKTSAKRKLTYAEEIELDGLLERVDEAEQAVAALEAELAAEGFYEQPVPAQQAAFAKLEAARAEAAKLAERWTELEDLA</sequence>
<dbReference type="PANTHER" id="PTHR42855:SF1">
    <property type="entry name" value="ABC TRANSPORTER DOMAIN-CONTAINING PROTEIN"/>
    <property type="match status" value="1"/>
</dbReference>
<evidence type="ECO:0000256" key="13">
    <source>
        <dbReference type="SAM" id="MobiDB-lite"/>
    </source>
</evidence>
<gene>
    <name evidence="15" type="ORF">ENSA5_69800</name>
</gene>
<reference evidence="15 16" key="1">
    <citation type="submission" date="2018-03" db="EMBL/GenBank/DDBJ databases">
        <title>Draft Genome Sequences of the Obligatory Marine Myxobacteria Enhygromyxa salina SWB005.</title>
        <authorList>
            <person name="Poehlein A."/>
            <person name="Moghaddam J.A."/>
            <person name="Harms H."/>
            <person name="Alanjari M."/>
            <person name="Koenig G.M."/>
            <person name="Daniel R."/>
            <person name="Schaeberle T.F."/>
        </authorList>
    </citation>
    <scope>NUCLEOTIDE SEQUENCE [LARGE SCALE GENOMIC DNA]</scope>
    <source>
        <strain evidence="15 16">SWB005</strain>
    </source>
</reference>
<protein>
    <submittedName>
        <fullName evidence="15">Putative ABC transporter ATP-binding protein</fullName>
    </submittedName>
</protein>
<feature type="coiled-coil region" evidence="12">
    <location>
        <begin position="574"/>
        <end position="635"/>
    </location>
</feature>
<feature type="domain" description="ABC transporter" evidence="14">
    <location>
        <begin position="326"/>
        <end position="543"/>
    </location>
</feature>
<feature type="domain" description="ABC transporter" evidence="14">
    <location>
        <begin position="8"/>
        <end position="262"/>
    </location>
</feature>
<dbReference type="Pfam" id="PF12848">
    <property type="entry name" value="ABC_tran_Xtn"/>
    <property type="match status" value="1"/>
</dbReference>
<dbReference type="InterPro" id="IPR027417">
    <property type="entry name" value="P-loop_NTPase"/>
</dbReference>
<keyword evidence="2" id="KW-0963">Cytoplasm</keyword>
<dbReference type="GO" id="GO:0005524">
    <property type="term" value="F:ATP binding"/>
    <property type="evidence" value="ECO:0007669"/>
    <property type="project" value="UniProtKB-KW"/>
</dbReference>
<keyword evidence="5" id="KW-0677">Repeat</keyword>
<dbReference type="GO" id="GO:0006417">
    <property type="term" value="P:regulation of translation"/>
    <property type="evidence" value="ECO:0007669"/>
    <property type="project" value="UniProtKB-KW"/>
</dbReference>
<keyword evidence="8 15" id="KW-0067">ATP-binding</keyword>
<dbReference type="InterPro" id="IPR003439">
    <property type="entry name" value="ABC_transporter-like_ATP-bd"/>
</dbReference>
<dbReference type="InterPro" id="IPR003593">
    <property type="entry name" value="AAA+_ATPase"/>
</dbReference>
<dbReference type="InterPro" id="IPR032524">
    <property type="entry name" value="ABC_tran_C"/>
</dbReference>
<keyword evidence="6" id="KW-0547">Nucleotide-binding</keyword>